<dbReference type="OrthoDB" id="3815685at2"/>
<proteinExistence type="predicted"/>
<gene>
    <name evidence="1" type="ORF">GKIL_1068</name>
</gene>
<dbReference type="STRING" id="1183438.GKIL_1068"/>
<protein>
    <submittedName>
        <fullName evidence="1">Uncharacterized protein</fullName>
    </submittedName>
</protein>
<dbReference type="EMBL" id="CP003587">
    <property type="protein sequence ID" value="AGY57314.1"/>
    <property type="molecule type" value="Genomic_DNA"/>
</dbReference>
<organism evidence="1 2">
    <name type="scientific">Gloeobacter kilaueensis (strain ATCC BAA-2537 / CCAP 1431/1 / ULC 316 / JS1)</name>
    <dbReference type="NCBI Taxonomy" id="1183438"/>
    <lineage>
        <taxon>Bacteria</taxon>
        <taxon>Bacillati</taxon>
        <taxon>Cyanobacteriota</taxon>
        <taxon>Cyanophyceae</taxon>
        <taxon>Gloeobacterales</taxon>
        <taxon>Gloeobacteraceae</taxon>
        <taxon>Gloeobacter</taxon>
    </lineage>
</organism>
<evidence type="ECO:0000313" key="1">
    <source>
        <dbReference type="EMBL" id="AGY57314.1"/>
    </source>
</evidence>
<keyword evidence="2" id="KW-1185">Reference proteome</keyword>
<dbReference type="AlphaFoldDB" id="U5QIA1"/>
<dbReference type="Proteomes" id="UP000017396">
    <property type="component" value="Chromosome"/>
</dbReference>
<sequence>MATSGELRIRVSGPKDELRRFRDVLQVQGKNRYSTLNFSNFIPVLKATGVAIILDQGKYGIIVIVGKQVEESEMEDYLDDPMVETFLYCTDSAGNPVHFIVEKGFSTDVHLPSVGGELIEEAEDCLVYNASGTGVFEPKHSVSLIRLIGRAFPELEFWFKYRWNSRYSMWGWGRVKGTWCEFEDFNSQAPGQECEVEWSDHPHCYLKNREALLKSHILALEARDVEAYEREFENEERWKHTYNDWEFGQFEWE</sequence>
<name>U5QIA1_GLOK1</name>
<reference evidence="1 2" key="1">
    <citation type="journal article" date="2013" name="PLoS ONE">
        <title>Cultivation and Complete Genome Sequencing of Gloeobacter kilaueensis sp. nov., from a Lava Cave in Kilauea Caldera, Hawai'i.</title>
        <authorList>
            <person name="Saw J.H."/>
            <person name="Schatz M."/>
            <person name="Brown M.V."/>
            <person name="Kunkel D.D."/>
            <person name="Foster J.S."/>
            <person name="Shick H."/>
            <person name="Christensen S."/>
            <person name="Hou S."/>
            <person name="Wan X."/>
            <person name="Donachie S.P."/>
        </authorList>
    </citation>
    <scope>NUCLEOTIDE SEQUENCE [LARGE SCALE GENOMIC DNA]</scope>
    <source>
        <strain evidence="2">JS</strain>
    </source>
</reference>
<evidence type="ECO:0000313" key="2">
    <source>
        <dbReference type="Proteomes" id="UP000017396"/>
    </source>
</evidence>
<accession>U5QIA1</accession>
<dbReference type="KEGG" id="glj:GKIL_1068"/>
<dbReference type="HOGENOM" id="CLU_1097381_0_0_3"/>
<dbReference type="RefSeq" id="WP_023172383.1">
    <property type="nucleotide sequence ID" value="NC_022600.1"/>
</dbReference>